<sequence length="155" mass="16251">MRKIGWGVGAVAVVVAGAFAVTLLGGEPKSAGPGVCAHLERAEQGAAYRALDCRSPHANVRVAKVVEEASQCPKGGAPYTVFTGTDTLCLMPNFVEGACYENDKASGVRKADCTAAKAVRVVSIDREPVECPNGQRVTYVEPVVTFCLVRVSDLP</sequence>
<dbReference type="AlphaFoldDB" id="A0A2P8I688"/>
<keyword evidence="2" id="KW-1185">Reference proteome</keyword>
<reference evidence="1 2" key="1">
    <citation type="submission" date="2018-03" db="EMBL/GenBank/DDBJ databases">
        <title>Genomic Encyclopedia of Type Strains, Phase III (KMG-III): the genomes of soil and plant-associated and newly described type strains.</title>
        <authorList>
            <person name="Whitman W."/>
        </authorList>
    </citation>
    <scope>NUCLEOTIDE SEQUENCE [LARGE SCALE GENOMIC DNA]</scope>
    <source>
        <strain evidence="1 2">CGMCC 4.7097</strain>
    </source>
</reference>
<name>A0A2P8I688_SACCR</name>
<dbReference type="EMBL" id="PYAX01000007">
    <property type="protein sequence ID" value="PSL53984.1"/>
    <property type="molecule type" value="Genomic_DNA"/>
</dbReference>
<evidence type="ECO:0000313" key="1">
    <source>
        <dbReference type="EMBL" id="PSL53984.1"/>
    </source>
</evidence>
<comment type="caution">
    <text evidence="1">The sequence shown here is derived from an EMBL/GenBank/DDBJ whole genome shotgun (WGS) entry which is preliminary data.</text>
</comment>
<dbReference type="RefSeq" id="WP_106617117.1">
    <property type="nucleotide sequence ID" value="NZ_PYAX01000007.1"/>
</dbReference>
<dbReference type="Proteomes" id="UP000241118">
    <property type="component" value="Unassembled WGS sequence"/>
</dbReference>
<gene>
    <name evidence="1" type="ORF">B0I31_10738</name>
</gene>
<proteinExistence type="predicted"/>
<evidence type="ECO:0000313" key="2">
    <source>
        <dbReference type="Proteomes" id="UP000241118"/>
    </source>
</evidence>
<dbReference type="OrthoDB" id="4749283at2"/>
<organism evidence="1 2">
    <name type="scientific">Saccharothrix carnea</name>
    <dbReference type="NCBI Taxonomy" id="1280637"/>
    <lineage>
        <taxon>Bacteria</taxon>
        <taxon>Bacillati</taxon>
        <taxon>Actinomycetota</taxon>
        <taxon>Actinomycetes</taxon>
        <taxon>Pseudonocardiales</taxon>
        <taxon>Pseudonocardiaceae</taxon>
        <taxon>Saccharothrix</taxon>
    </lineage>
</organism>
<protein>
    <submittedName>
        <fullName evidence="1">Uncharacterized protein</fullName>
    </submittedName>
</protein>
<accession>A0A2P8I688</accession>